<dbReference type="EMBL" id="JAAMPC010000016">
    <property type="protein sequence ID" value="KAG2253999.1"/>
    <property type="molecule type" value="Genomic_DNA"/>
</dbReference>
<proteinExistence type="predicted"/>
<comment type="caution">
    <text evidence="2">The sequence shown here is derived from an EMBL/GenBank/DDBJ whole genome shotgun (WGS) entry which is preliminary data.</text>
</comment>
<dbReference type="OrthoDB" id="1726824at2759"/>
<name>A0A8X7PKA4_BRACI</name>
<keyword evidence="3" id="KW-1185">Reference proteome</keyword>
<feature type="compositionally biased region" description="Polar residues" evidence="1">
    <location>
        <begin position="34"/>
        <end position="43"/>
    </location>
</feature>
<dbReference type="AlphaFoldDB" id="A0A8X7PKA4"/>
<protein>
    <submittedName>
        <fullName evidence="2">Uncharacterized protein</fullName>
    </submittedName>
</protein>
<feature type="compositionally biased region" description="Basic and acidic residues" evidence="1">
    <location>
        <begin position="64"/>
        <end position="89"/>
    </location>
</feature>
<reference evidence="2 3" key="1">
    <citation type="submission" date="2020-02" db="EMBL/GenBank/DDBJ databases">
        <authorList>
            <person name="Ma Q."/>
            <person name="Huang Y."/>
            <person name="Song X."/>
            <person name="Pei D."/>
        </authorList>
    </citation>
    <scope>NUCLEOTIDE SEQUENCE [LARGE SCALE GENOMIC DNA]</scope>
    <source>
        <strain evidence="2">Sxm20200214</strain>
        <tissue evidence="2">Leaf</tissue>
    </source>
</reference>
<evidence type="ECO:0000313" key="3">
    <source>
        <dbReference type="Proteomes" id="UP000886595"/>
    </source>
</evidence>
<evidence type="ECO:0000256" key="1">
    <source>
        <dbReference type="SAM" id="MobiDB-lite"/>
    </source>
</evidence>
<dbReference type="Proteomes" id="UP000886595">
    <property type="component" value="Unassembled WGS sequence"/>
</dbReference>
<sequence>METEKAFLKQPKVFLSWKKLGKGKRPGKSGNPFWKNNASTRGQSTDRKSGRRQGRRRGRLLRQRRPDRARGNDDSSKGGPERGDGDNFKRGPGKGNGENVEHPAKQV</sequence>
<feature type="region of interest" description="Disordered" evidence="1">
    <location>
        <begin position="1"/>
        <end position="107"/>
    </location>
</feature>
<evidence type="ECO:0000313" key="2">
    <source>
        <dbReference type="EMBL" id="KAG2253999.1"/>
    </source>
</evidence>
<feature type="compositionally biased region" description="Basic residues" evidence="1">
    <location>
        <begin position="49"/>
        <end position="63"/>
    </location>
</feature>
<gene>
    <name evidence="2" type="ORF">Bca52824_084135</name>
</gene>
<organism evidence="2 3">
    <name type="scientific">Brassica carinata</name>
    <name type="common">Ethiopian mustard</name>
    <name type="synonym">Abyssinian cabbage</name>
    <dbReference type="NCBI Taxonomy" id="52824"/>
    <lineage>
        <taxon>Eukaryota</taxon>
        <taxon>Viridiplantae</taxon>
        <taxon>Streptophyta</taxon>
        <taxon>Embryophyta</taxon>
        <taxon>Tracheophyta</taxon>
        <taxon>Spermatophyta</taxon>
        <taxon>Magnoliopsida</taxon>
        <taxon>eudicotyledons</taxon>
        <taxon>Gunneridae</taxon>
        <taxon>Pentapetalae</taxon>
        <taxon>rosids</taxon>
        <taxon>malvids</taxon>
        <taxon>Brassicales</taxon>
        <taxon>Brassicaceae</taxon>
        <taxon>Brassiceae</taxon>
        <taxon>Brassica</taxon>
    </lineage>
</organism>
<accession>A0A8X7PKA4</accession>